<sequence length="402" mass="42464">MPKITTWILLCGLATVGAGQSIIFSVLPPLGRQIGMPDYQVALIFTLAAIAFMVSAPYWGRKSDQWGRKKMIAFGFLGYAASTGLFGLFGDLGRFSVITATSAFLLMTIARLCYALLSSGVFPAVQAAIAESTGEENRSSAMASIQAAYGIGMIGGPGIASLLVVISITLPLYVSAAISAVAGILVLVLMPETKRAKSVDKAKIKLKVTDSRIFFLLLSGFAYFIALSGLLQLAAFRYQDLFQLTPELAAAQTSIGFVCSAVATIITQLLIIGRLRLAPANQIVIGLVSGASAFFLMTMPEHVWQMHALFVLFGLSTGLMTTGFNTAVTLAVDKDELGAVSGLAAGTQAAGYVVGPLLSALLYQMAAEVPFQLFALLLGLFCALVLLRWKSIPGQPVQPAEQ</sequence>
<evidence type="ECO:0000313" key="7">
    <source>
        <dbReference type="EMBL" id="UTV29803.1"/>
    </source>
</evidence>
<dbReference type="EMBL" id="CP101509">
    <property type="protein sequence ID" value="UTV29803.1"/>
    <property type="molecule type" value="Genomic_DNA"/>
</dbReference>
<feature type="transmembrane region" description="Helical" evidence="5">
    <location>
        <begin position="39"/>
        <end position="59"/>
    </location>
</feature>
<dbReference type="PANTHER" id="PTHR23546">
    <property type="entry name" value="TRANSPORT PROTEIN"/>
    <property type="match status" value="1"/>
</dbReference>
<feature type="transmembrane region" description="Helical" evidence="5">
    <location>
        <begin position="306"/>
        <end position="332"/>
    </location>
</feature>
<evidence type="ECO:0000256" key="2">
    <source>
        <dbReference type="ARBA" id="ARBA00022692"/>
    </source>
</evidence>
<protein>
    <submittedName>
        <fullName evidence="7">MFS transporter</fullName>
    </submittedName>
</protein>
<keyword evidence="3 5" id="KW-1133">Transmembrane helix</keyword>
<reference evidence="7" key="1">
    <citation type="submission" date="2022-07" db="EMBL/GenBank/DDBJ databases">
        <title>Genome sequencing of Photobacterium atrarenae GJH2-4.</title>
        <authorList>
            <person name="Park S.-J."/>
        </authorList>
    </citation>
    <scope>NUCLEOTIDE SEQUENCE</scope>
    <source>
        <strain evidence="7">GJH2-4</strain>
    </source>
</reference>
<feature type="transmembrane region" description="Helical" evidence="5">
    <location>
        <begin position="283"/>
        <end position="300"/>
    </location>
</feature>
<dbReference type="Gene3D" id="1.20.1250.20">
    <property type="entry name" value="MFS general substrate transporter like domains"/>
    <property type="match status" value="1"/>
</dbReference>
<proteinExistence type="predicted"/>
<dbReference type="InterPro" id="IPR036259">
    <property type="entry name" value="MFS_trans_sf"/>
</dbReference>
<dbReference type="Proteomes" id="UP001057998">
    <property type="component" value="Chromosome 2"/>
</dbReference>
<feature type="transmembrane region" description="Helical" evidence="5">
    <location>
        <begin position="7"/>
        <end position="27"/>
    </location>
</feature>
<evidence type="ECO:0000256" key="5">
    <source>
        <dbReference type="SAM" id="Phobius"/>
    </source>
</evidence>
<feature type="transmembrane region" description="Helical" evidence="5">
    <location>
        <begin position="71"/>
        <end position="89"/>
    </location>
</feature>
<comment type="subcellular location">
    <subcellularLocation>
        <location evidence="1">Membrane</location>
        <topology evidence="1">Multi-pass membrane protein</topology>
    </subcellularLocation>
</comment>
<feature type="transmembrane region" description="Helical" evidence="5">
    <location>
        <begin position="213"/>
        <end position="236"/>
    </location>
</feature>
<keyword evidence="4 5" id="KW-0472">Membrane</keyword>
<feature type="transmembrane region" description="Helical" evidence="5">
    <location>
        <begin position="248"/>
        <end position="271"/>
    </location>
</feature>
<feature type="transmembrane region" description="Helical" evidence="5">
    <location>
        <begin position="369"/>
        <end position="387"/>
    </location>
</feature>
<evidence type="ECO:0000256" key="1">
    <source>
        <dbReference type="ARBA" id="ARBA00004141"/>
    </source>
</evidence>
<dbReference type="InterPro" id="IPR020846">
    <property type="entry name" value="MFS_dom"/>
</dbReference>
<feature type="transmembrane region" description="Helical" evidence="5">
    <location>
        <begin position="95"/>
        <end position="117"/>
    </location>
</feature>
<evidence type="ECO:0000256" key="4">
    <source>
        <dbReference type="ARBA" id="ARBA00023136"/>
    </source>
</evidence>
<organism evidence="7 8">
    <name type="scientific">Photobacterium atrarenae</name>
    <dbReference type="NCBI Taxonomy" id="865757"/>
    <lineage>
        <taxon>Bacteria</taxon>
        <taxon>Pseudomonadati</taxon>
        <taxon>Pseudomonadota</taxon>
        <taxon>Gammaproteobacteria</taxon>
        <taxon>Vibrionales</taxon>
        <taxon>Vibrionaceae</taxon>
        <taxon>Photobacterium</taxon>
    </lineage>
</organism>
<dbReference type="InterPro" id="IPR001958">
    <property type="entry name" value="Tet-R_TetA/multi-R_MdtG-like"/>
</dbReference>
<feature type="transmembrane region" description="Helical" evidence="5">
    <location>
        <begin position="172"/>
        <end position="192"/>
    </location>
</feature>
<dbReference type="PRINTS" id="PR01035">
    <property type="entry name" value="TCRTETA"/>
</dbReference>
<dbReference type="InterPro" id="IPR011701">
    <property type="entry name" value="MFS"/>
</dbReference>
<keyword evidence="2 5" id="KW-0812">Transmembrane</keyword>
<dbReference type="PROSITE" id="PS50850">
    <property type="entry name" value="MFS"/>
    <property type="match status" value="1"/>
</dbReference>
<dbReference type="RefSeq" id="WP_255391129.1">
    <property type="nucleotide sequence ID" value="NZ_CP101509.1"/>
</dbReference>
<dbReference type="SUPFAM" id="SSF103473">
    <property type="entry name" value="MFS general substrate transporter"/>
    <property type="match status" value="1"/>
</dbReference>
<feature type="domain" description="Major facilitator superfamily (MFS) profile" evidence="6">
    <location>
        <begin position="5"/>
        <end position="393"/>
    </location>
</feature>
<evidence type="ECO:0000313" key="8">
    <source>
        <dbReference type="Proteomes" id="UP001057998"/>
    </source>
</evidence>
<name>A0ABY5GNB6_9GAMM</name>
<keyword evidence="8" id="KW-1185">Reference proteome</keyword>
<accession>A0ABY5GNB6</accession>
<dbReference type="Pfam" id="PF07690">
    <property type="entry name" value="MFS_1"/>
    <property type="match status" value="1"/>
</dbReference>
<feature type="transmembrane region" description="Helical" evidence="5">
    <location>
        <begin position="339"/>
        <end position="363"/>
    </location>
</feature>
<dbReference type="PANTHER" id="PTHR23546:SF1">
    <property type="entry name" value="MEMBRANE PROTEIN"/>
    <property type="match status" value="1"/>
</dbReference>
<gene>
    <name evidence="7" type="ORF">NNL38_22615</name>
</gene>
<feature type="transmembrane region" description="Helical" evidence="5">
    <location>
        <begin position="147"/>
        <end position="166"/>
    </location>
</feature>
<evidence type="ECO:0000256" key="3">
    <source>
        <dbReference type="ARBA" id="ARBA00022989"/>
    </source>
</evidence>
<evidence type="ECO:0000259" key="6">
    <source>
        <dbReference type="PROSITE" id="PS50850"/>
    </source>
</evidence>